<organism evidence="1 2">
    <name type="scientific">Thiocapsa rosea</name>
    <dbReference type="NCBI Taxonomy" id="69360"/>
    <lineage>
        <taxon>Bacteria</taxon>
        <taxon>Pseudomonadati</taxon>
        <taxon>Pseudomonadota</taxon>
        <taxon>Gammaproteobacteria</taxon>
        <taxon>Chromatiales</taxon>
        <taxon>Chromatiaceae</taxon>
        <taxon>Thiocapsa</taxon>
    </lineage>
</organism>
<reference evidence="1 2" key="1">
    <citation type="submission" date="2018-10" db="EMBL/GenBank/DDBJ databases">
        <title>Genomic Encyclopedia of Archaeal and Bacterial Type Strains, Phase II (KMG-II): from individual species to whole genera.</title>
        <authorList>
            <person name="Goeker M."/>
        </authorList>
    </citation>
    <scope>NUCLEOTIDE SEQUENCE [LARGE SCALE GENOMIC DNA]</scope>
    <source>
        <strain evidence="1 2">DSM 235</strain>
    </source>
</reference>
<evidence type="ECO:0000313" key="1">
    <source>
        <dbReference type="EMBL" id="RKT45145.1"/>
    </source>
</evidence>
<proteinExistence type="predicted"/>
<keyword evidence="2" id="KW-1185">Reference proteome</keyword>
<evidence type="ECO:0000313" key="2">
    <source>
        <dbReference type="Proteomes" id="UP000274556"/>
    </source>
</evidence>
<dbReference type="AlphaFoldDB" id="A0A495V9G6"/>
<sequence length="62" mass="6793">MRQAGHVEVGTCNIDPAYLQTLALTHFKYLIFIILNRVAPIAAWSDETASPHSTTPKTPDAV</sequence>
<gene>
    <name evidence="1" type="ORF">BDD21_2562</name>
</gene>
<comment type="caution">
    <text evidence="1">The sequence shown here is derived from an EMBL/GenBank/DDBJ whole genome shotgun (WGS) entry which is preliminary data.</text>
</comment>
<dbReference type="Proteomes" id="UP000274556">
    <property type="component" value="Unassembled WGS sequence"/>
</dbReference>
<name>A0A495V9G6_9GAMM</name>
<dbReference type="EMBL" id="RBXL01000001">
    <property type="protein sequence ID" value="RKT45145.1"/>
    <property type="molecule type" value="Genomic_DNA"/>
</dbReference>
<protein>
    <submittedName>
        <fullName evidence="1">Uncharacterized protein</fullName>
    </submittedName>
</protein>
<accession>A0A495V9G6</accession>